<name>A0A084VVI7_ANOSI</name>
<sequence>MGYTHNKWCLKNGFSNPLNTTTLGTVTVTCGRRLPALLSNALRTFEFTRTYFAYGVFRLTAGCSERELKRKLPSGSVGNEPWKGVKGPALMGKNQSGAQPSAFVLG</sequence>
<protein>
    <submittedName>
        <fullName evidence="2 3">Curli production assembly protein CsgG</fullName>
    </submittedName>
</protein>
<reference evidence="2 4" key="1">
    <citation type="journal article" date="2014" name="BMC Genomics">
        <title>Genome sequence of Anopheles sinensis provides insight into genetics basis of mosquito competence for malaria parasites.</title>
        <authorList>
            <person name="Zhou D."/>
            <person name="Zhang D."/>
            <person name="Ding G."/>
            <person name="Shi L."/>
            <person name="Hou Q."/>
            <person name="Ye Y."/>
            <person name="Xu Y."/>
            <person name="Zhou H."/>
            <person name="Xiong C."/>
            <person name="Li S."/>
            <person name="Yu J."/>
            <person name="Hong S."/>
            <person name="Yu X."/>
            <person name="Zou P."/>
            <person name="Chen C."/>
            <person name="Chang X."/>
            <person name="Wang W."/>
            <person name="Lv Y."/>
            <person name="Sun Y."/>
            <person name="Ma L."/>
            <person name="Shen B."/>
            <person name="Zhu C."/>
        </authorList>
    </citation>
    <scope>NUCLEOTIDE SEQUENCE [LARGE SCALE GENOMIC DNA]</scope>
</reference>
<organism evidence="2">
    <name type="scientific">Anopheles sinensis</name>
    <name type="common">Mosquito</name>
    <dbReference type="NCBI Taxonomy" id="74873"/>
    <lineage>
        <taxon>Eukaryota</taxon>
        <taxon>Metazoa</taxon>
        <taxon>Ecdysozoa</taxon>
        <taxon>Arthropoda</taxon>
        <taxon>Hexapoda</taxon>
        <taxon>Insecta</taxon>
        <taxon>Pterygota</taxon>
        <taxon>Neoptera</taxon>
        <taxon>Endopterygota</taxon>
        <taxon>Diptera</taxon>
        <taxon>Nematocera</taxon>
        <taxon>Culicoidea</taxon>
        <taxon>Culicidae</taxon>
        <taxon>Anophelinae</taxon>
        <taxon>Anopheles</taxon>
    </lineage>
</organism>
<dbReference type="AlphaFoldDB" id="A0A084VVI7"/>
<proteinExistence type="predicted"/>
<dbReference type="EnsemblMetazoa" id="ASIC009552-RA">
    <property type="protein sequence ID" value="ASIC009552-PA"/>
    <property type="gene ID" value="ASIC009552"/>
</dbReference>
<keyword evidence="4" id="KW-1185">Reference proteome</keyword>
<dbReference type="Proteomes" id="UP000030765">
    <property type="component" value="Unassembled WGS sequence"/>
</dbReference>
<dbReference type="EMBL" id="KE525157">
    <property type="protein sequence ID" value="KFB41981.1"/>
    <property type="molecule type" value="Genomic_DNA"/>
</dbReference>
<evidence type="ECO:0000313" key="3">
    <source>
        <dbReference type="EnsemblMetazoa" id="ASIC009552-PA"/>
    </source>
</evidence>
<dbReference type="EMBL" id="ATLV01017186">
    <property type="status" value="NOT_ANNOTATED_CDS"/>
    <property type="molecule type" value="Genomic_DNA"/>
</dbReference>
<feature type="region of interest" description="Disordered" evidence="1">
    <location>
        <begin position="71"/>
        <end position="106"/>
    </location>
</feature>
<evidence type="ECO:0000256" key="1">
    <source>
        <dbReference type="SAM" id="MobiDB-lite"/>
    </source>
</evidence>
<dbReference type="VEuPathDB" id="VectorBase:ASIC009552"/>
<reference evidence="3" key="2">
    <citation type="submission" date="2020-05" db="UniProtKB">
        <authorList>
            <consortium name="EnsemblMetazoa"/>
        </authorList>
    </citation>
    <scope>IDENTIFICATION</scope>
</reference>
<accession>A0A084VVI7</accession>
<evidence type="ECO:0000313" key="4">
    <source>
        <dbReference type="Proteomes" id="UP000030765"/>
    </source>
</evidence>
<gene>
    <name evidence="2" type="ORF">ZHAS_00009552</name>
</gene>
<evidence type="ECO:0000313" key="2">
    <source>
        <dbReference type="EMBL" id="KFB41981.1"/>
    </source>
</evidence>